<gene>
    <name evidence="1" type="ORF">MTR67_043054</name>
</gene>
<feature type="non-terminal residue" evidence="1">
    <location>
        <position position="1"/>
    </location>
</feature>
<keyword evidence="2" id="KW-1185">Reference proteome</keyword>
<evidence type="ECO:0000313" key="1">
    <source>
        <dbReference type="EMBL" id="WMV49669.1"/>
    </source>
</evidence>
<dbReference type="EMBL" id="CP133621">
    <property type="protein sequence ID" value="WMV49669.1"/>
    <property type="molecule type" value="Genomic_DNA"/>
</dbReference>
<reference evidence="1" key="1">
    <citation type="submission" date="2023-08" db="EMBL/GenBank/DDBJ databases">
        <title>A de novo genome assembly of Solanum verrucosum Schlechtendal, a Mexican diploid species geographically isolated from the other diploid A-genome species in potato relatives.</title>
        <authorList>
            <person name="Hosaka K."/>
        </authorList>
    </citation>
    <scope>NUCLEOTIDE SEQUENCE</scope>
    <source>
        <tissue evidence="1">Young leaves</tissue>
    </source>
</reference>
<dbReference type="Proteomes" id="UP001234989">
    <property type="component" value="Chromosome 10"/>
</dbReference>
<organism evidence="1 2">
    <name type="scientific">Solanum verrucosum</name>
    <dbReference type="NCBI Taxonomy" id="315347"/>
    <lineage>
        <taxon>Eukaryota</taxon>
        <taxon>Viridiplantae</taxon>
        <taxon>Streptophyta</taxon>
        <taxon>Embryophyta</taxon>
        <taxon>Tracheophyta</taxon>
        <taxon>Spermatophyta</taxon>
        <taxon>Magnoliopsida</taxon>
        <taxon>eudicotyledons</taxon>
        <taxon>Gunneridae</taxon>
        <taxon>Pentapetalae</taxon>
        <taxon>asterids</taxon>
        <taxon>lamiids</taxon>
        <taxon>Solanales</taxon>
        <taxon>Solanaceae</taxon>
        <taxon>Solanoideae</taxon>
        <taxon>Solaneae</taxon>
        <taxon>Solanum</taxon>
    </lineage>
</organism>
<dbReference type="PANTHER" id="PTHR11439:SF440">
    <property type="entry name" value="INTEGRASE CATALYTIC DOMAIN-CONTAINING PROTEIN"/>
    <property type="match status" value="1"/>
</dbReference>
<protein>
    <submittedName>
        <fullName evidence="1">Uncharacterized protein</fullName>
    </submittedName>
</protein>
<proteinExistence type="predicted"/>
<dbReference type="PANTHER" id="PTHR11439">
    <property type="entry name" value="GAG-POL-RELATED RETROTRANSPOSON"/>
    <property type="match status" value="1"/>
</dbReference>
<accession>A0AAF0ZUR8</accession>
<name>A0AAF0ZUR8_SOLVR</name>
<dbReference type="CDD" id="cd09272">
    <property type="entry name" value="RNase_HI_RT_Ty1"/>
    <property type="match status" value="1"/>
</dbReference>
<dbReference type="AlphaFoldDB" id="A0AAF0ZUR8"/>
<sequence length="86" mass="9777">TDADWARSLDDRRSTFGYCTLIGGTLVTCRRKKQNVIARSNAEAEYRAMALGVCEVLWLQKVLEELRLSEKEKPPLYCDNKAINIA</sequence>
<evidence type="ECO:0000313" key="2">
    <source>
        <dbReference type="Proteomes" id="UP001234989"/>
    </source>
</evidence>